<dbReference type="PANTHER" id="PTHR37577">
    <property type="entry name" value="INTEGRAL MEMBRANE PROTEIN"/>
    <property type="match status" value="1"/>
</dbReference>
<evidence type="ECO:0000313" key="3">
    <source>
        <dbReference type="EMBL" id="KAH7111493.1"/>
    </source>
</evidence>
<feature type="transmembrane region" description="Helical" evidence="2">
    <location>
        <begin position="245"/>
        <end position="262"/>
    </location>
</feature>
<feature type="transmembrane region" description="Helical" evidence="2">
    <location>
        <begin position="40"/>
        <end position="65"/>
    </location>
</feature>
<feature type="transmembrane region" description="Helical" evidence="2">
    <location>
        <begin position="363"/>
        <end position="382"/>
    </location>
</feature>
<feature type="transmembrane region" description="Helical" evidence="2">
    <location>
        <begin position="183"/>
        <end position="203"/>
    </location>
</feature>
<feature type="transmembrane region" description="Helical" evidence="2">
    <location>
        <begin position="332"/>
        <end position="351"/>
    </location>
</feature>
<feature type="transmembrane region" description="Helical" evidence="2">
    <location>
        <begin position="115"/>
        <end position="135"/>
    </location>
</feature>
<reference evidence="3" key="1">
    <citation type="journal article" date="2021" name="Nat. Commun.">
        <title>Genetic determinants of endophytism in the Arabidopsis root mycobiome.</title>
        <authorList>
            <person name="Mesny F."/>
            <person name="Miyauchi S."/>
            <person name="Thiergart T."/>
            <person name="Pickel B."/>
            <person name="Atanasova L."/>
            <person name="Karlsson M."/>
            <person name="Huettel B."/>
            <person name="Barry K.W."/>
            <person name="Haridas S."/>
            <person name="Chen C."/>
            <person name="Bauer D."/>
            <person name="Andreopoulos W."/>
            <person name="Pangilinan J."/>
            <person name="LaButti K."/>
            <person name="Riley R."/>
            <person name="Lipzen A."/>
            <person name="Clum A."/>
            <person name="Drula E."/>
            <person name="Henrissat B."/>
            <person name="Kohler A."/>
            <person name="Grigoriev I.V."/>
            <person name="Martin F.M."/>
            <person name="Hacquard S."/>
        </authorList>
    </citation>
    <scope>NUCLEOTIDE SEQUENCE</scope>
    <source>
        <strain evidence="3">MPI-CAGE-AT-0021</strain>
    </source>
</reference>
<dbReference type="InterPro" id="IPR053018">
    <property type="entry name" value="Elsinochrome_Biosynth-Asso"/>
</dbReference>
<keyword evidence="2" id="KW-0812">Transmembrane</keyword>
<gene>
    <name evidence="3" type="ORF">B0J13DRAFT_576909</name>
</gene>
<sequence>MGVVKTYMEITEMDFPVLLDKRNKFLENCALGDNAFDQDIAGIGIVVAFIVSAVMSAIGVLFAYFSDSLPGLRHTEVDRILIDALTQTLFRSCIRISGHDTALRRQKREELFEKFLASLADQQLVTGFAVIIAVFAQWHDVSLYTASMAWTMATVSLVTHLGNIRFCPKYLHRHQYIRRFRTFLVFLIIAGIISLQMVLVFAMSNATSLGMPLGTAFFSKRLFSLRLYCLLLQRQDKSPRLVDQLYWDLVIVLYYLSILDKIRWKKAVSHSSSWIYRAIVKPPASFDDFLSHYSSRLTWMRSRCMESNTICKTLVTIETAYIGLNMSVFSDIPWLLLVLVFSVQATLAYWISPGLLVGSQTTLGFGQLTALILLIVPILNALDMAMAFYRNDRNETSPGALQEFEDDSPSDEEAAILPQDGTNEPGLHQEADSVRRGRQRLLLIGPDFSRSLYVLSLWKVIIFLYTAVIVGPITSDALSTSAAVMLSSWFVWGIFLETFDVVVFALGRISRARQLVHGLVRRSHDVPRNGQCQGDTEEYPSLNAIDIPNSTIMLHMLESGEET</sequence>
<organism evidence="3 4">
    <name type="scientific">Dactylonectria estremocensis</name>
    <dbReference type="NCBI Taxonomy" id="1079267"/>
    <lineage>
        <taxon>Eukaryota</taxon>
        <taxon>Fungi</taxon>
        <taxon>Dikarya</taxon>
        <taxon>Ascomycota</taxon>
        <taxon>Pezizomycotina</taxon>
        <taxon>Sordariomycetes</taxon>
        <taxon>Hypocreomycetidae</taxon>
        <taxon>Hypocreales</taxon>
        <taxon>Nectriaceae</taxon>
        <taxon>Dactylonectria</taxon>
    </lineage>
</organism>
<feature type="transmembrane region" description="Helical" evidence="2">
    <location>
        <begin position="141"/>
        <end position="162"/>
    </location>
</feature>
<evidence type="ECO:0000313" key="4">
    <source>
        <dbReference type="Proteomes" id="UP000717696"/>
    </source>
</evidence>
<keyword evidence="2" id="KW-0472">Membrane</keyword>
<keyword evidence="2" id="KW-1133">Transmembrane helix</keyword>
<dbReference type="AlphaFoldDB" id="A0A9P9D2G1"/>
<dbReference type="PANTHER" id="PTHR37577:SF1">
    <property type="entry name" value="INTEGRAL MEMBRANE PROTEIN"/>
    <property type="match status" value="1"/>
</dbReference>
<dbReference type="EMBL" id="JAGMUU010000056">
    <property type="protein sequence ID" value="KAH7111493.1"/>
    <property type="molecule type" value="Genomic_DNA"/>
</dbReference>
<evidence type="ECO:0000256" key="1">
    <source>
        <dbReference type="SAM" id="MobiDB-lite"/>
    </source>
</evidence>
<proteinExistence type="predicted"/>
<accession>A0A9P9D2G1</accession>
<protein>
    <submittedName>
        <fullName evidence="3">Uncharacterized protein</fullName>
    </submittedName>
</protein>
<feature type="region of interest" description="Disordered" evidence="1">
    <location>
        <begin position="412"/>
        <end position="432"/>
    </location>
</feature>
<dbReference type="Proteomes" id="UP000717696">
    <property type="component" value="Unassembled WGS sequence"/>
</dbReference>
<dbReference type="OrthoDB" id="5427664at2759"/>
<feature type="transmembrane region" description="Helical" evidence="2">
    <location>
        <begin position="452"/>
        <end position="474"/>
    </location>
</feature>
<feature type="transmembrane region" description="Helical" evidence="2">
    <location>
        <begin position="486"/>
        <end position="507"/>
    </location>
</feature>
<keyword evidence="4" id="KW-1185">Reference proteome</keyword>
<evidence type="ECO:0000256" key="2">
    <source>
        <dbReference type="SAM" id="Phobius"/>
    </source>
</evidence>
<comment type="caution">
    <text evidence="3">The sequence shown here is derived from an EMBL/GenBank/DDBJ whole genome shotgun (WGS) entry which is preliminary data.</text>
</comment>
<name>A0A9P9D2G1_9HYPO</name>